<evidence type="ECO:0000313" key="3">
    <source>
        <dbReference type="Proteomes" id="UP000527324"/>
    </source>
</evidence>
<organism evidence="2 3">
    <name type="scientific">Brevundimonas aurantiaca</name>
    <dbReference type="NCBI Taxonomy" id="74316"/>
    <lineage>
        <taxon>Bacteria</taxon>
        <taxon>Pseudomonadati</taxon>
        <taxon>Pseudomonadota</taxon>
        <taxon>Alphaproteobacteria</taxon>
        <taxon>Caulobacterales</taxon>
        <taxon>Caulobacteraceae</taxon>
        <taxon>Brevundimonas</taxon>
    </lineage>
</organism>
<dbReference type="GeneID" id="88841376"/>
<reference evidence="2 3" key="1">
    <citation type="submission" date="2020-08" db="EMBL/GenBank/DDBJ databases">
        <title>Genomic Encyclopedia of Type Strains, Phase IV (KMG-IV): sequencing the most valuable type-strain genomes for metagenomic binning, comparative biology and taxonomic classification.</title>
        <authorList>
            <person name="Goeker M."/>
        </authorList>
    </citation>
    <scope>NUCLEOTIDE SEQUENCE [LARGE SCALE GENOMIC DNA]</scope>
    <source>
        <strain evidence="2 3">DSM 4731</strain>
    </source>
</reference>
<gene>
    <name evidence="2" type="ORF">GGQ93_002179</name>
</gene>
<accession>A0A7W9C7B4</accession>
<comment type="caution">
    <text evidence="2">The sequence shown here is derived from an EMBL/GenBank/DDBJ whole genome shotgun (WGS) entry which is preliminary data.</text>
</comment>
<dbReference type="RefSeq" id="WP_152949690.1">
    <property type="nucleotide sequence ID" value="NZ_CAJFZS010000002.1"/>
</dbReference>
<feature type="region of interest" description="Disordered" evidence="1">
    <location>
        <begin position="1"/>
        <end position="91"/>
    </location>
</feature>
<sequence length="91" mass="9302">MNKEQEAEAALPPGVARGRSLNTPSEALQERAGGVGPGGQIGPDPNTLAVQKTPHDQRPEGDLPQGPISGDPSTPVPTTAKDEAVDDLNEG</sequence>
<evidence type="ECO:0000313" key="2">
    <source>
        <dbReference type="EMBL" id="MBB5740461.1"/>
    </source>
</evidence>
<protein>
    <submittedName>
        <fullName evidence="2">Uncharacterized protein</fullName>
    </submittedName>
</protein>
<dbReference type="EMBL" id="JACHOQ010000004">
    <property type="protein sequence ID" value="MBB5740461.1"/>
    <property type="molecule type" value="Genomic_DNA"/>
</dbReference>
<dbReference type="AlphaFoldDB" id="A0A7W9C7B4"/>
<keyword evidence="3" id="KW-1185">Reference proteome</keyword>
<dbReference type="Proteomes" id="UP000527324">
    <property type="component" value="Unassembled WGS sequence"/>
</dbReference>
<evidence type="ECO:0000256" key="1">
    <source>
        <dbReference type="SAM" id="MobiDB-lite"/>
    </source>
</evidence>
<proteinExistence type="predicted"/>
<name>A0A7W9C7B4_9CAUL</name>